<gene>
    <name evidence="1" type="ORF">A3SI_10029</name>
</gene>
<dbReference type="STRING" id="1189621.A3SI_10029"/>
<dbReference type="Proteomes" id="UP000005551">
    <property type="component" value="Unassembled WGS sequence"/>
</dbReference>
<protein>
    <submittedName>
        <fullName evidence="1">Uncharacterized protein</fullName>
    </submittedName>
</protein>
<organism evidence="1 2">
    <name type="scientific">Nitritalea halalkaliphila LW7</name>
    <dbReference type="NCBI Taxonomy" id="1189621"/>
    <lineage>
        <taxon>Bacteria</taxon>
        <taxon>Pseudomonadati</taxon>
        <taxon>Bacteroidota</taxon>
        <taxon>Cytophagia</taxon>
        <taxon>Cytophagales</taxon>
        <taxon>Cyclobacteriaceae</taxon>
        <taxon>Nitritalea</taxon>
    </lineage>
</organism>
<sequence length="60" mass="7384">MPEIRIAKTPEIQERLRGFLGRKARKRFSATAFSTYLDCRLRFYFKYVAELKEPRRCRRR</sequence>
<name>I5C3H0_9BACT</name>
<proteinExistence type="predicted"/>
<keyword evidence="2" id="KW-1185">Reference proteome</keyword>
<evidence type="ECO:0000313" key="1">
    <source>
        <dbReference type="EMBL" id="EIM76372.1"/>
    </source>
</evidence>
<comment type="caution">
    <text evidence="1">The sequence shown here is derived from an EMBL/GenBank/DDBJ whole genome shotgun (WGS) entry which is preliminary data.</text>
</comment>
<dbReference type="EMBL" id="AJYA01000021">
    <property type="protein sequence ID" value="EIM76372.1"/>
    <property type="molecule type" value="Genomic_DNA"/>
</dbReference>
<accession>I5C3H0</accession>
<dbReference type="RefSeq" id="WP_009055001.1">
    <property type="nucleotide sequence ID" value="NZ_AJYA01000021.1"/>
</dbReference>
<evidence type="ECO:0000313" key="2">
    <source>
        <dbReference type="Proteomes" id="UP000005551"/>
    </source>
</evidence>
<dbReference type="AlphaFoldDB" id="I5C3H0"/>
<reference evidence="1 2" key="1">
    <citation type="submission" date="2012-05" db="EMBL/GenBank/DDBJ databases">
        <title>Genome sequence of Nitritalea halalkaliphila LW7.</title>
        <authorList>
            <person name="Jangir P.K."/>
            <person name="Singh A."/>
            <person name="Shivaji S."/>
            <person name="Sharma R."/>
        </authorList>
    </citation>
    <scope>NUCLEOTIDE SEQUENCE [LARGE SCALE GENOMIC DNA]</scope>
    <source>
        <strain evidence="1 2">LW7</strain>
    </source>
</reference>